<organism evidence="1 2">
    <name type="scientific">Hymenobacter mucosus</name>
    <dbReference type="NCBI Taxonomy" id="1411120"/>
    <lineage>
        <taxon>Bacteria</taxon>
        <taxon>Pseudomonadati</taxon>
        <taxon>Bacteroidota</taxon>
        <taxon>Cytophagia</taxon>
        <taxon>Cytophagales</taxon>
        <taxon>Hymenobacteraceae</taxon>
        <taxon>Hymenobacter</taxon>
    </lineage>
</organism>
<sequence length="290" mass="33007">MSAAVSLPAALYRLRDETLAPDQLAAYNLYLTAGSTGLRVGVADVRRNKFVVLEDYPAVPAVSLAAQLQALATQHDLVGQAGWNRVRLAVQNRYFTLLPAPLFRTGDESAYLQLHHTLDTQHETVGHYTHSSLDIVSIFAAEKALSEWFHYTYPSGQFLHQTSALLTGVVHQSEQAAPRRIYLSIGQQEVTLLAVRDKRPEFCNVFPFSTAEDLIYYTILVMQELQLNPDQDAVVVWGDLMHDSELFTVLRKYIRNIRFGNRPFDVGYSYRLNDVFEYRFFELYALHLCE</sequence>
<dbReference type="RefSeq" id="WP_089332779.1">
    <property type="nucleotide sequence ID" value="NZ_FZNS01000004.1"/>
</dbReference>
<proteinExistence type="predicted"/>
<gene>
    <name evidence="1" type="ORF">SAMN06269173_104383</name>
</gene>
<dbReference type="Gene3D" id="3.30.420.260">
    <property type="match status" value="1"/>
</dbReference>
<evidence type="ECO:0000313" key="2">
    <source>
        <dbReference type="Proteomes" id="UP000198310"/>
    </source>
</evidence>
<evidence type="ECO:0000313" key="1">
    <source>
        <dbReference type="EMBL" id="SNR62105.1"/>
    </source>
</evidence>
<dbReference type="CDD" id="cd24013">
    <property type="entry name" value="ASKHA_ATPase_BT3980-like"/>
    <property type="match status" value="1"/>
</dbReference>
<evidence type="ECO:0008006" key="3">
    <source>
        <dbReference type="Google" id="ProtNLM"/>
    </source>
</evidence>
<dbReference type="InterPro" id="IPR024213">
    <property type="entry name" value="DUF3822"/>
</dbReference>
<reference evidence="2" key="1">
    <citation type="submission" date="2017-06" db="EMBL/GenBank/DDBJ databases">
        <authorList>
            <person name="Varghese N."/>
            <person name="Submissions S."/>
        </authorList>
    </citation>
    <scope>NUCLEOTIDE SEQUENCE [LARGE SCALE GENOMIC DNA]</scope>
    <source>
        <strain evidence="2">DSM 28041</strain>
    </source>
</reference>
<keyword evidence="2" id="KW-1185">Reference proteome</keyword>
<accession>A0A238XT06</accession>
<dbReference type="Pfam" id="PF12864">
    <property type="entry name" value="DUF3822"/>
    <property type="match status" value="1"/>
</dbReference>
<dbReference type="Proteomes" id="UP000198310">
    <property type="component" value="Unassembled WGS sequence"/>
</dbReference>
<protein>
    <recommendedName>
        <fullName evidence="3">DUF3822 domain-containing protein</fullName>
    </recommendedName>
</protein>
<dbReference type="EMBL" id="FZNS01000004">
    <property type="protein sequence ID" value="SNR62105.1"/>
    <property type="molecule type" value="Genomic_DNA"/>
</dbReference>
<dbReference type="Gene3D" id="3.30.420.250">
    <property type="match status" value="1"/>
</dbReference>
<name>A0A238XT06_9BACT</name>
<dbReference type="AlphaFoldDB" id="A0A238XT06"/>